<protein>
    <recommendedName>
        <fullName evidence="4">Reverse transcriptase Ty1/copia-type domain-containing protein</fullName>
    </recommendedName>
</protein>
<name>S7PQI3_GLOTA</name>
<organism evidence="2 3">
    <name type="scientific">Gloeophyllum trabeum (strain ATCC 11539 / FP-39264 / Madison 617)</name>
    <name type="common">Brown rot fungus</name>
    <dbReference type="NCBI Taxonomy" id="670483"/>
    <lineage>
        <taxon>Eukaryota</taxon>
        <taxon>Fungi</taxon>
        <taxon>Dikarya</taxon>
        <taxon>Basidiomycota</taxon>
        <taxon>Agaricomycotina</taxon>
        <taxon>Agaricomycetes</taxon>
        <taxon>Gloeophyllales</taxon>
        <taxon>Gloeophyllaceae</taxon>
        <taxon>Gloeophyllum</taxon>
    </lineage>
</organism>
<gene>
    <name evidence="2" type="ORF">GLOTRDRAFT_134684</name>
</gene>
<dbReference type="GeneID" id="19303138"/>
<reference evidence="2 3" key="1">
    <citation type="journal article" date="2012" name="Science">
        <title>The Paleozoic origin of enzymatic lignin decomposition reconstructed from 31 fungal genomes.</title>
        <authorList>
            <person name="Floudas D."/>
            <person name="Binder M."/>
            <person name="Riley R."/>
            <person name="Barry K."/>
            <person name="Blanchette R.A."/>
            <person name="Henrissat B."/>
            <person name="Martinez A.T."/>
            <person name="Otillar R."/>
            <person name="Spatafora J.W."/>
            <person name="Yadav J.S."/>
            <person name="Aerts A."/>
            <person name="Benoit I."/>
            <person name="Boyd A."/>
            <person name="Carlson A."/>
            <person name="Copeland A."/>
            <person name="Coutinho P.M."/>
            <person name="de Vries R.P."/>
            <person name="Ferreira P."/>
            <person name="Findley K."/>
            <person name="Foster B."/>
            <person name="Gaskell J."/>
            <person name="Glotzer D."/>
            <person name="Gorecki P."/>
            <person name="Heitman J."/>
            <person name="Hesse C."/>
            <person name="Hori C."/>
            <person name="Igarashi K."/>
            <person name="Jurgens J.A."/>
            <person name="Kallen N."/>
            <person name="Kersten P."/>
            <person name="Kohler A."/>
            <person name="Kuees U."/>
            <person name="Kumar T.K.A."/>
            <person name="Kuo A."/>
            <person name="LaButti K."/>
            <person name="Larrondo L.F."/>
            <person name="Lindquist E."/>
            <person name="Ling A."/>
            <person name="Lombard V."/>
            <person name="Lucas S."/>
            <person name="Lundell T."/>
            <person name="Martin R."/>
            <person name="McLaughlin D.J."/>
            <person name="Morgenstern I."/>
            <person name="Morin E."/>
            <person name="Murat C."/>
            <person name="Nagy L.G."/>
            <person name="Nolan M."/>
            <person name="Ohm R.A."/>
            <person name="Patyshakuliyeva A."/>
            <person name="Rokas A."/>
            <person name="Ruiz-Duenas F.J."/>
            <person name="Sabat G."/>
            <person name="Salamov A."/>
            <person name="Samejima M."/>
            <person name="Schmutz J."/>
            <person name="Slot J.C."/>
            <person name="St John F."/>
            <person name="Stenlid J."/>
            <person name="Sun H."/>
            <person name="Sun S."/>
            <person name="Syed K."/>
            <person name="Tsang A."/>
            <person name="Wiebenga A."/>
            <person name="Young D."/>
            <person name="Pisabarro A."/>
            <person name="Eastwood D.C."/>
            <person name="Martin F."/>
            <person name="Cullen D."/>
            <person name="Grigoriev I.V."/>
            <person name="Hibbett D.S."/>
        </authorList>
    </citation>
    <scope>NUCLEOTIDE SEQUENCE [LARGE SCALE GENOMIC DNA]</scope>
    <source>
        <strain evidence="2 3">ATCC 11539</strain>
    </source>
</reference>
<accession>S7PQI3</accession>
<feature type="region of interest" description="Disordered" evidence="1">
    <location>
        <begin position="1"/>
        <end position="153"/>
    </location>
</feature>
<dbReference type="Proteomes" id="UP000030669">
    <property type="component" value="Unassembled WGS sequence"/>
</dbReference>
<dbReference type="EMBL" id="KB469692">
    <property type="protein sequence ID" value="EPQ49728.1"/>
    <property type="molecule type" value="Genomic_DNA"/>
</dbReference>
<dbReference type="OMA" id="TIHADHH"/>
<dbReference type="eggNOG" id="KOG0017">
    <property type="taxonomic scope" value="Eukaryota"/>
</dbReference>
<dbReference type="AlphaFoldDB" id="S7PQI3"/>
<keyword evidence="3" id="KW-1185">Reference proteome</keyword>
<dbReference type="HOGENOM" id="CLU_1008495_0_0_1"/>
<dbReference type="RefSeq" id="XP_007871815.1">
    <property type="nucleotide sequence ID" value="XM_007873624.1"/>
</dbReference>
<feature type="compositionally biased region" description="Pro residues" evidence="1">
    <location>
        <begin position="40"/>
        <end position="74"/>
    </location>
</feature>
<proteinExistence type="predicted"/>
<evidence type="ECO:0008006" key="4">
    <source>
        <dbReference type="Google" id="ProtNLM"/>
    </source>
</evidence>
<evidence type="ECO:0000313" key="3">
    <source>
        <dbReference type="Proteomes" id="UP000030669"/>
    </source>
</evidence>
<evidence type="ECO:0000256" key="1">
    <source>
        <dbReference type="SAM" id="MobiDB-lite"/>
    </source>
</evidence>
<feature type="compositionally biased region" description="Low complexity" evidence="1">
    <location>
        <begin position="122"/>
        <end position="141"/>
    </location>
</feature>
<dbReference type="KEGG" id="gtr:GLOTRDRAFT_134684"/>
<evidence type="ECO:0000313" key="2">
    <source>
        <dbReference type="EMBL" id="EPQ49728.1"/>
    </source>
</evidence>
<dbReference type="OrthoDB" id="3227712at2759"/>
<sequence>MLSSMKDIPHTDGEEVSAPNNLTGLLPDQGGVDSDDDDLPAPPRPITPPPAHQAPLQPPPAPRKPTPAPAPRQLPPRSSRFQGSLREPPLRQPTAPRITVEMRPAAHPETRSASPDPLNLIAPTSSPVEAPESAPSSPMPEQHSDRSSSPDPLLLSEAQCGAAMIMEGLNHVYTGQTTDYLDYDEALEFAFHSVCQAHQERHGEPRTFAEAMKRPAEERERWHKAAQDEIQALVDNEVFELVELPPGRKAIGSRWVFRVKRNADVLRSDAWSLFVD</sequence>